<dbReference type="EMBL" id="BAABAT010000025">
    <property type="protein sequence ID" value="GAA4256840.1"/>
    <property type="molecule type" value="Genomic_DNA"/>
</dbReference>
<sequence>MLWNGTAAEAPLDQALPAGLVTVSVNDRPLSRLLFAWRADPATPLVRSFARIATGHKTRHSCRHRRSAVTLPDRPHRLLAALHEQPLPQDGAGDRTEHRADDVDPPERKLDGNDVRAEGSCRSMFSTTRQGSAQLPATVRHLCRLSIGERVLLTADLAKNLPVARPPGAIRTSDRKHIRTRRISHRL</sequence>
<dbReference type="RefSeq" id="WP_345133915.1">
    <property type="nucleotide sequence ID" value="NZ_BAABAT010000025.1"/>
</dbReference>
<evidence type="ECO:0000256" key="1">
    <source>
        <dbReference type="SAM" id="MobiDB-lite"/>
    </source>
</evidence>
<comment type="caution">
    <text evidence="2">The sequence shown here is derived from an EMBL/GenBank/DDBJ whole genome shotgun (WGS) entry which is preliminary data.</text>
</comment>
<accession>A0ABP8DIR9</accession>
<organism evidence="2 3">
    <name type="scientific">Dactylosporangium darangshiense</name>
    <dbReference type="NCBI Taxonomy" id="579108"/>
    <lineage>
        <taxon>Bacteria</taxon>
        <taxon>Bacillati</taxon>
        <taxon>Actinomycetota</taxon>
        <taxon>Actinomycetes</taxon>
        <taxon>Micromonosporales</taxon>
        <taxon>Micromonosporaceae</taxon>
        <taxon>Dactylosporangium</taxon>
    </lineage>
</organism>
<feature type="region of interest" description="Disordered" evidence="1">
    <location>
        <begin position="84"/>
        <end position="114"/>
    </location>
</feature>
<gene>
    <name evidence="2" type="ORF">GCM10022255_071300</name>
</gene>
<protein>
    <submittedName>
        <fullName evidence="2">Uncharacterized protein</fullName>
    </submittedName>
</protein>
<dbReference type="Proteomes" id="UP001500620">
    <property type="component" value="Unassembled WGS sequence"/>
</dbReference>
<feature type="compositionally biased region" description="Basic and acidic residues" evidence="1">
    <location>
        <begin position="92"/>
        <end position="114"/>
    </location>
</feature>
<reference evidence="3" key="1">
    <citation type="journal article" date="2019" name="Int. J. Syst. Evol. Microbiol.">
        <title>The Global Catalogue of Microorganisms (GCM) 10K type strain sequencing project: providing services to taxonomists for standard genome sequencing and annotation.</title>
        <authorList>
            <consortium name="The Broad Institute Genomics Platform"/>
            <consortium name="The Broad Institute Genome Sequencing Center for Infectious Disease"/>
            <person name="Wu L."/>
            <person name="Ma J."/>
        </authorList>
    </citation>
    <scope>NUCLEOTIDE SEQUENCE [LARGE SCALE GENOMIC DNA]</scope>
    <source>
        <strain evidence="3">JCM 17441</strain>
    </source>
</reference>
<feature type="compositionally biased region" description="Basic residues" evidence="1">
    <location>
        <begin position="174"/>
        <end position="187"/>
    </location>
</feature>
<proteinExistence type="predicted"/>
<name>A0ABP8DIR9_9ACTN</name>
<keyword evidence="3" id="KW-1185">Reference proteome</keyword>
<feature type="region of interest" description="Disordered" evidence="1">
    <location>
        <begin position="168"/>
        <end position="187"/>
    </location>
</feature>
<evidence type="ECO:0000313" key="2">
    <source>
        <dbReference type="EMBL" id="GAA4256840.1"/>
    </source>
</evidence>
<evidence type="ECO:0000313" key="3">
    <source>
        <dbReference type="Proteomes" id="UP001500620"/>
    </source>
</evidence>